<feature type="transmembrane region" description="Helical" evidence="6">
    <location>
        <begin position="245"/>
        <end position="264"/>
    </location>
</feature>
<name>A0ABR3JJ67_9AGAR</name>
<dbReference type="Proteomes" id="UP001556367">
    <property type="component" value="Unassembled WGS sequence"/>
</dbReference>
<feature type="transmembrane region" description="Helical" evidence="6">
    <location>
        <begin position="307"/>
        <end position="326"/>
    </location>
</feature>
<comment type="caution">
    <text evidence="7">The sequence shown here is derived from an EMBL/GenBank/DDBJ whole genome shotgun (WGS) entry which is preliminary data.</text>
</comment>
<evidence type="ECO:0000256" key="5">
    <source>
        <dbReference type="ARBA" id="ARBA00023136"/>
    </source>
</evidence>
<dbReference type="InterPro" id="IPR011701">
    <property type="entry name" value="MFS"/>
</dbReference>
<evidence type="ECO:0000256" key="3">
    <source>
        <dbReference type="ARBA" id="ARBA00022692"/>
    </source>
</evidence>
<evidence type="ECO:0000256" key="4">
    <source>
        <dbReference type="ARBA" id="ARBA00022989"/>
    </source>
</evidence>
<feature type="transmembrane region" description="Helical" evidence="6">
    <location>
        <begin position="219"/>
        <end position="239"/>
    </location>
</feature>
<feature type="transmembrane region" description="Helical" evidence="6">
    <location>
        <begin position="155"/>
        <end position="175"/>
    </location>
</feature>
<protein>
    <recommendedName>
        <fullName evidence="9">Major facilitator superfamily (MFS) profile domain-containing protein</fullName>
    </recommendedName>
</protein>
<reference evidence="8" key="1">
    <citation type="submission" date="2024-06" db="EMBL/GenBank/DDBJ databases">
        <title>Multi-omics analyses provide insights into the biosynthesis of the anticancer antibiotic pleurotin in Hohenbuehelia grisea.</title>
        <authorList>
            <person name="Weaver J.A."/>
            <person name="Alberti F."/>
        </authorList>
    </citation>
    <scope>NUCLEOTIDE SEQUENCE [LARGE SCALE GENOMIC DNA]</scope>
    <source>
        <strain evidence="8">T-177</strain>
    </source>
</reference>
<evidence type="ECO:0008006" key="9">
    <source>
        <dbReference type="Google" id="ProtNLM"/>
    </source>
</evidence>
<evidence type="ECO:0000256" key="1">
    <source>
        <dbReference type="ARBA" id="ARBA00004141"/>
    </source>
</evidence>
<keyword evidence="4 6" id="KW-1133">Transmembrane helix</keyword>
<dbReference type="Gene3D" id="1.20.1250.20">
    <property type="entry name" value="MFS general substrate transporter like domains"/>
    <property type="match status" value="2"/>
</dbReference>
<evidence type="ECO:0000313" key="8">
    <source>
        <dbReference type="Proteomes" id="UP001556367"/>
    </source>
</evidence>
<keyword evidence="2" id="KW-0813">Transport</keyword>
<gene>
    <name evidence="7" type="ORF">HGRIS_001699</name>
</gene>
<evidence type="ECO:0000256" key="6">
    <source>
        <dbReference type="SAM" id="Phobius"/>
    </source>
</evidence>
<keyword evidence="5 6" id="KW-0472">Membrane</keyword>
<proteinExistence type="predicted"/>
<feature type="transmembrane region" description="Helical" evidence="6">
    <location>
        <begin position="187"/>
        <end position="207"/>
    </location>
</feature>
<feature type="transmembrane region" description="Helical" evidence="6">
    <location>
        <begin position="50"/>
        <end position="72"/>
    </location>
</feature>
<evidence type="ECO:0000256" key="2">
    <source>
        <dbReference type="ARBA" id="ARBA00022448"/>
    </source>
</evidence>
<feature type="transmembrane region" description="Helical" evidence="6">
    <location>
        <begin position="84"/>
        <end position="106"/>
    </location>
</feature>
<sequence>MSLLHRLRGSIICAGCTISVVEVVQTRYVLPRGHHYSINPYIPDELGVRVAILFCGTYASNAFGALIAASILDSMQGTLNQAAWRWLCFIEGAATILIGIIGFFVLPDFPGTAARWLTPAERVLAETRMQSEDSTSNSKGRFIDGLSVAIKDWKVWWLALLMLFVQLSLSFVIFFPTLTATLGYKLTTTLLLCAPPWVITTVLAFVVTRHSDKKSERCWHSVIPMMVGITGAIIAMSTMNTAARYVSLFLMAQSPVGPVITMAWAMTSLRPASKRAVAIAMINAISQLGLVAGPYAWDKSWGPSYRYSFAICVSASGLCIIMSFIFRYQLSRLNALAEKEEQNNHSKPGFRYLL</sequence>
<comment type="subcellular location">
    <subcellularLocation>
        <location evidence="1">Membrane</location>
        <topology evidence="1">Multi-pass membrane protein</topology>
    </subcellularLocation>
</comment>
<dbReference type="Pfam" id="PF07690">
    <property type="entry name" value="MFS_1"/>
    <property type="match status" value="1"/>
</dbReference>
<dbReference type="PANTHER" id="PTHR43791:SF6">
    <property type="entry name" value="TRANSPORTER, PUTATIVE (AFU_ORTHOLOGUE AFUA_1G16690)-RELATED"/>
    <property type="match status" value="1"/>
</dbReference>
<feature type="transmembrane region" description="Helical" evidence="6">
    <location>
        <begin position="276"/>
        <end position="295"/>
    </location>
</feature>
<organism evidence="7 8">
    <name type="scientific">Hohenbuehelia grisea</name>
    <dbReference type="NCBI Taxonomy" id="104357"/>
    <lineage>
        <taxon>Eukaryota</taxon>
        <taxon>Fungi</taxon>
        <taxon>Dikarya</taxon>
        <taxon>Basidiomycota</taxon>
        <taxon>Agaricomycotina</taxon>
        <taxon>Agaricomycetes</taxon>
        <taxon>Agaricomycetidae</taxon>
        <taxon>Agaricales</taxon>
        <taxon>Pleurotineae</taxon>
        <taxon>Pleurotaceae</taxon>
        <taxon>Hohenbuehelia</taxon>
    </lineage>
</organism>
<keyword evidence="8" id="KW-1185">Reference proteome</keyword>
<evidence type="ECO:0000313" key="7">
    <source>
        <dbReference type="EMBL" id="KAL0955457.1"/>
    </source>
</evidence>
<dbReference type="InterPro" id="IPR036259">
    <property type="entry name" value="MFS_trans_sf"/>
</dbReference>
<dbReference type="PANTHER" id="PTHR43791">
    <property type="entry name" value="PERMEASE-RELATED"/>
    <property type="match status" value="1"/>
</dbReference>
<dbReference type="EMBL" id="JASNQZ010000006">
    <property type="protein sequence ID" value="KAL0955457.1"/>
    <property type="molecule type" value="Genomic_DNA"/>
</dbReference>
<keyword evidence="3 6" id="KW-0812">Transmembrane</keyword>
<accession>A0ABR3JJ67</accession>
<dbReference type="SUPFAM" id="SSF103473">
    <property type="entry name" value="MFS general substrate transporter"/>
    <property type="match status" value="1"/>
</dbReference>